<dbReference type="EMBL" id="JADFTS010000006">
    <property type="protein sequence ID" value="KAF9602990.1"/>
    <property type="molecule type" value="Genomic_DNA"/>
</dbReference>
<name>A0A835HLF1_9MAGN</name>
<protein>
    <submittedName>
        <fullName evidence="1">Uncharacterized protein</fullName>
    </submittedName>
</protein>
<dbReference type="SUPFAM" id="SSF56235">
    <property type="entry name" value="N-terminal nucleophile aminohydrolases (Ntn hydrolases)"/>
    <property type="match status" value="1"/>
</dbReference>
<dbReference type="GO" id="GO:0000285">
    <property type="term" value="F:1-phosphatidylinositol-3-phosphate 5-kinase activity"/>
    <property type="evidence" value="ECO:0007669"/>
    <property type="project" value="TreeGrafter"/>
</dbReference>
<dbReference type="GO" id="GO:0010008">
    <property type="term" value="C:endosome membrane"/>
    <property type="evidence" value="ECO:0007669"/>
    <property type="project" value="TreeGrafter"/>
</dbReference>
<keyword evidence="2" id="KW-1185">Reference proteome</keyword>
<proteinExistence type="predicted"/>
<dbReference type="PANTHER" id="PTHR45748">
    <property type="entry name" value="1-PHOSPHATIDYLINOSITOL 3-PHOSPHATE 5-KINASE-RELATED"/>
    <property type="match status" value="1"/>
</dbReference>
<accession>A0A835HLF1</accession>
<dbReference type="AlphaFoldDB" id="A0A835HLF1"/>
<organism evidence="1 2">
    <name type="scientific">Coptis chinensis</name>
    <dbReference type="NCBI Taxonomy" id="261450"/>
    <lineage>
        <taxon>Eukaryota</taxon>
        <taxon>Viridiplantae</taxon>
        <taxon>Streptophyta</taxon>
        <taxon>Embryophyta</taxon>
        <taxon>Tracheophyta</taxon>
        <taxon>Spermatophyta</taxon>
        <taxon>Magnoliopsida</taxon>
        <taxon>Ranunculales</taxon>
        <taxon>Ranunculaceae</taxon>
        <taxon>Coptidoideae</taxon>
        <taxon>Coptis</taxon>
    </lineage>
</organism>
<sequence>MGVEKLIASKMMLPGSNRRIQSVYRHSGMSVAGLAVDGRQIVEFKRAAHVLRDETGKKVVFLAVLRHLSVFSSVEVYEAPYRNVAEVTFRHLRLLLLLKCNFTSNFITLRYILLCSSSSFGSGEYRSRDRSSEEHRKVMKNVVDGHFRALVTQLLQVEELPVSEEDDQENWLDIITLLYWEAATLLKPIQAREGYGSRWLCENQMLGLWSPK</sequence>
<comment type="caution">
    <text evidence="1">The sequence shown here is derived from an EMBL/GenBank/DDBJ whole genome shotgun (WGS) entry which is preliminary data.</text>
</comment>
<dbReference type="InterPro" id="IPR029055">
    <property type="entry name" value="Ntn_hydrolases_N"/>
</dbReference>
<gene>
    <name evidence="1" type="ORF">IFM89_033288</name>
</gene>
<dbReference type="GO" id="GO:0046854">
    <property type="term" value="P:phosphatidylinositol phosphate biosynthetic process"/>
    <property type="evidence" value="ECO:0007669"/>
    <property type="project" value="TreeGrafter"/>
</dbReference>
<dbReference type="PANTHER" id="PTHR45748:SF7">
    <property type="entry name" value="1-PHOSPHATIDYLINOSITOL 3-PHOSPHATE 5-KINASE-RELATED"/>
    <property type="match status" value="1"/>
</dbReference>
<evidence type="ECO:0000313" key="1">
    <source>
        <dbReference type="EMBL" id="KAF9602990.1"/>
    </source>
</evidence>
<dbReference type="Proteomes" id="UP000631114">
    <property type="component" value="Unassembled WGS sequence"/>
</dbReference>
<dbReference type="OrthoDB" id="1726676at2759"/>
<reference evidence="1 2" key="1">
    <citation type="submission" date="2020-10" db="EMBL/GenBank/DDBJ databases">
        <title>The Coptis chinensis genome and diversification of protoberbering-type alkaloids.</title>
        <authorList>
            <person name="Wang B."/>
            <person name="Shu S."/>
            <person name="Song C."/>
            <person name="Liu Y."/>
        </authorList>
    </citation>
    <scope>NUCLEOTIDE SEQUENCE [LARGE SCALE GENOMIC DNA]</scope>
    <source>
        <strain evidence="1">HL-2020</strain>
        <tissue evidence="1">Leaf</tissue>
    </source>
</reference>
<evidence type="ECO:0000313" key="2">
    <source>
        <dbReference type="Proteomes" id="UP000631114"/>
    </source>
</evidence>